<feature type="transmembrane region" description="Helical" evidence="5">
    <location>
        <begin position="58"/>
        <end position="77"/>
    </location>
</feature>
<dbReference type="KEGG" id="pgb:H744_1c1072"/>
<dbReference type="InterPro" id="IPR037185">
    <property type="entry name" value="EmrE-like"/>
</dbReference>
<dbReference type="PANTHER" id="PTHR22911">
    <property type="entry name" value="ACYL-MALONYL CONDENSING ENZYME-RELATED"/>
    <property type="match status" value="1"/>
</dbReference>
<evidence type="ECO:0000256" key="4">
    <source>
        <dbReference type="ARBA" id="ARBA00023136"/>
    </source>
</evidence>
<feature type="transmembrane region" description="Helical" evidence="5">
    <location>
        <begin position="114"/>
        <end position="135"/>
    </location>
</feature>
<feature type="transmembrane region" description="Helical" evidence="5">
    <location>
        <begin position="168"/>
        <end position="185"/>
    </location>
</feature>
<dbReference type="Gene3D" id="1.10.3730.20">
    <property type="match status" value="1"/>
</dbReference>
<keyword evidence="8" id="KW-1185">Reference proteome</keyword>
<feature type="transmembrane region" description="Helical" evidence="5">
    <location>
        <begin position="141"/>
        <end position="161"/>
    </location>
</feature>
<accession>A0A0C5WIU8</accession>
<evidence type="ECO:0000313" key="8">
    <source>
        <dbReference type="Proteomes" id="UP000032303"/>
    </source>
</evidence>
<feature type="transmembrane region" description="Helical" evidence="5">
    <location>
        <begin position="197"/>
        <end position="219"/>
    </location>
</feature>
<dbReference type="PANTHER" id="PTHR22911:SF6">
    <property type="entry name" value="SOLUTE CARRIER FAMILY 35 MEMBER G1"/>
    <property type="match status" value="1"/>
</dbReference>
<reference evidence="7 8" key="1">
    <citation type="submission" date="2013-05" db="EMBL/GenBank/DDBJ databases">
        <title>Complete genome sequence of the lipase-producing bacterium Photobacterium gaetbulicola Gung47.</title>
        <authorList>
            <person name="Kim Y.-O."/>
        </authorList>
    </citation>
    <scope>NUCLEOTIDE SEQUENCE [LARGE SCALE GENOMIC DNA]</scope>
    <source>
        <strain evidence="7 8">Gung47</strain>
    </source>
</reference>
<evidence type="ECO:0000256" key="3">
    <source>
        <dbReference type="ARBA" id="ARBA00022989"/>
    </source>
</evidence>
<comment type="subcellular location">
    <subcellularLocation>
        <location evidence="1">Membrane</location>
        <topology evidence="1">Multi-pass membrane protein</topology>
    </subcellularLocation>
</comment>
<evidence type="ECO:0000256" key="5">
    <source>
        <dbReference type="SAM" id="Phobius"/>
    </source>
</evidence>
<dbReference type="Proteomes" id="UP000032303">
    <property type="component" value="Chromosome 1"/>
</dbReference>
<protein>
    <recommendedName>
        <fullName evidence="6">EamA domain-containing protein</fullName>
    </recommendedName>
</protein>
<dbReference type="STRING" id="658445.H744_1c1072"/>
<keyword evidence="4 5" id="KW-0472">Membrane</keyword>
<evidence type="ECO:0000256" key="2">
    <source>
        <dbReference type="ARBA" id="ARBA00022692"/>
    </source>
</evidence>
<dbReference type="InterPro" id="IPR000620">
    <property type="entry name" value="EamA_dom"/>
</dbReference>
<evidence type="ECO:0000313" key="7">
    <source>
        <dbReference type="EMBL" id="AJR06097.1"/>
    </source>
</evidence>
<keyword evidence="2 5" id="KW-0812">Transmembrane</keyword>
<evidence type="ECO:0000259" key="6">
    <source>
        <dbReference type="Pfam" id="PF00892"/>
    </source>
</evidence>
<evidence type="ECO:0000256" key="1">
    <source>
        <dbReference type="ARBA" id="ARBA00004141"/>
    </source>
</evidence>
<dbReference type="HOGENOM" id="CLU_032828_0_1_6"/>
<sequence length="340" mass="36869">MRYAFFSGKLAAAIPIIIWISVFRYTTAEVSISPMYKTLVPPFLRNSIFSQLPVGLRYMLLSALGFALMAACVKLVSSTGMPIFQIVAARAFISLIISYLDIKRKKIPVWGNNKPLLVARGTVGTLGLICVYYAIAHLPLAEATILQYLHPVFTAVLALLFLKERIQLSTIACIVLSIIGLIITVKPNMLASSAVELPTFAVSIAMLGAFFSAVAYTIVKRLSRSEDSSVIVFYFPFIALPLSLTLLGGEIQIPTLFEAALLLLVGIFTQIGQVCLTKAMQTEAASKATAYSYIQVVFSILLGAFLFNELPSVWTLLGGSLIIVGTLINIFGSQRAAPSK</sequence>
<feature type="transmembrane region" description="Helical" evidence="5">
    <location>
        <begin position="231"/>
        <end position="249"/>
    </location>
</feature>
<feature type="transmembrane region" description="Helical" evidence="5">
    <location>
        <begin position="255"/>
        <end position="276"/>
    </location>
</feature>
<dbReference type="AlphaFoldDB" id="A0A0C5WIU8"/>
<feature type="transmembrane region" description="Helical" evidence="5">
    <location>
        <begin position="6"/>
        <end position="27"/>
    </location>
</feature>
<dbReference type="PATRIC" id="fig|658445.3.peg.1155"/>
<feature type="transmembrane region" description="Helical" evidence="5">
    <location>
        <begin position="288"/>
        <end position="307"/>
    </location>
</feature>
<proteinExistence type="predicted"/>
<feature type="transmembrane region" description="Helical" evidence="5">
    <location>
        <begin position="313"/>
        <end position="332"/>
    </location>
</feature>
<keyword evidence="3 5" id="KW-1133">Transmembrane helix</keyword>
<feature type="domain" description="EamA" evidence="6">
    <location>
        <begin position="55"/>
        <end position="185"/>
    </location>
</feature>
<name>A0A0C5WIU8_9GAMM</name>
<dbReference type="GO" id="GO:0016020">
    <property type="term" value="C:membrane"/>
    <property type="evidence" value="ECO:0007669"/>
    <property type="project" value="UniProtKB-SubCell"/>
</dbReference>
<dbReference type="EMBL" id="CP005973">
    <property type="protein sequence ID" value="AJR06097.1"/>
    <property type="molecule type" value="Genomic_DNA"/>
</dbReference>
<organism evidence="7 8">
    <name type="scientific">Photobacterium gaetbulicola Gung47</name>
    <dbReference type="NCBI Taxonomy" id="658445"/>
    <lineage>
        <taxon>Bacteria</taxon>
        <taxon>Pseudomonadati</taxon>
        <taxon>Pseudomonadota</taxon>
        <taxon>Gammaproteobacteria</taxon>
        <taxon>Vibrionales</taxon>
        <taxon>Vibrionaceae</taxon>
        <taxon>Photobacterium</taxon>
    </lineage>
</organism>
<dbReference type="SUPFAM" id="SSF103481">
    <property type="entry name" value="Multidrug resistance efflux transporter EmrE"/>
    <property type="match status" value="2"/>
</dbReference>
<feature type="domain" description="EamA" evidence="6">
    <location>
        <begin position="200"/>
        <end position="329"/>
    </location>
</feature>
<gene>
    <name evidence="7" type="ORF">H744_1c1072</name>
</gene>
<dbReference type="Pfam" id="PF00892">
    <property type="entry name" value="EamA"/>
    <property type="match status" value="2"/>
</dbReference>